<dbReference type="EMBL" id="LT607756">
    <property type="protein sequence ID" value="SCG86101.1"/>
    <property type="molecule type" value="Genomic_DNA"/>
</dbReference>
<organism evidence="1 2">
    <name type="scientific">Methanobacterium congolense</name>
    <dbReference type="NCBI Taxonomy" id="118062"/>
    <lineage>
        <taxon>Archaea</taxon>
        <taxon>Methanobacteriati</taxon>
        <taxon>Methanobacteriota</taxon>
        <taxon>Methanomada group</taxon>
        <taxon>Methanobacteria</taxon>
        <taxon>Methanobacteriales</taxon>
        <taxon>Methanobacteriaceae</taxon>
        <taxon>Methanobacterium</taxon>
    </lineage>
</organism>
<gene>
    <name evidence="1" type="ORF">MCBB_1546</name>
</gene>
<evidence type="ECO:0000313" key="1">
    <source>
        <dbReference type="EMBL" id="SCG86101.1"/>
    </source>
</evidence>
<proteinExistence type="predicted"/>
<accession>A0A1D3L3A5</accession>
<reference evidence="1 2" key="1">
    <citation type="submission" date="2016-08" db="EMBL/GenBank/DDBJ databases">
        <authorList>
            <person name="Seilhamer J.J."/>
        </authorList>
    </citation>
    <scope>NUCLEOTIDE SEQUENCE [LARGE SCALE GENOMIC DNA]</scope>
    <source>
        <strain evidence="1">Buetzberg</strain>
    </source>
</reference>
<sequence length="104" mass="12084">MLNVKNHLIILQIVFMEVDKFLEEKRRYITESLIGLRTLEELDDYTLDVGIKKTYLCITVESEQTYETLAKIVEIFIKAYGGTVIIYPKGERVCLELITPKRGL</sequence>
<evidence type="ECO:0000313" key="2">
    <source>
        <dbReference type="Proteomes" id="UP000094707"/>
    </source>
</evidence>
<dbReference type="AlphaFoldDB" id="A0A1D3L3A5"/>
<protein>
    <submittedName>
        <fullName evidence="1">Uncharacterized protein</fullName>
    </submittedName>
</protein>
<keyword evidence="2" id="KW-1185">Reference proteome</keyword>
<name>A0A1D3L3A5_9EURY</name>
<dbReference type="KEGG" id="mcub:MCBB_1546"/>
<dbReference type="Proteomes" id="UP000094707">
    <property type="component" value="Chromosome I"/>
</dbReference>